<keyword evidence="6" id="KW-0902">Two-component regulatory system</keyword>
<dbReference type="Pfam" id="PF00512">
    <property type="entry name" value="HisKA"/>
    <property type="match status" value="1"/>
</dbReference>
<dbReference type="InterPro" id="IPR036097">
    <property type="entry name" value="HisK_dim/P_sf"/>
</dbReference>
<organism evidence="9 10">
    <name type="scientific">Winogradskyella vincentii</name>
    <dbReference type="NCBI Taxonomy" id="2877122"/>
    <lineage>
        <taxon>Bacteria</taxon>
        <taxon>Pseudomonadati</taxon>
        <taxon>Bacteroidota</taxon>
        <taxon>Flavobacteriia</taxon>
        <taxon>Flavobacteriales</taxon>
        <taxon>Flavobacteriaceae</taxon>
        <taxon>Winogradskyella</taxon>
    </lineage>
</organism>
<gene>
    <name evidence="9" type="ORF">LBV24_13140</name>
</gene>
<comment type="caution">
    <text evidence="9">The sequence shown here is derived from an EMBL/GenBank/DDBJ whole genome shotgun (WGS) entry which is preliminary data.</text>
</comment>
<evidence type="ECO:0000256" key="6">
    <source>
        <dbReference type="ARBA" id="ARBA00023012"/>
    </source>
</evidence>
<keyword evidence="3" id="KW-0597">Phosphoprotein</keyword>
<keyword evidence="10" id="KW-1185">Reference proteome</keyword>
<dbReference type="PROSITE" id="PS50109">
    <property type="entry name" value="HIS_KIN"/>
    <property type="match status" value="1"/>
</dbReference>
<dbReference type="InterPro" id="IPR005467">
    <property type="entry name" value="His_kinase_dom"/>
</dbReference>
<dbReference type="CDD" id="cd00082">
    <property type="entry name" value="HisKA"/>
    <property type="match status" value="1"/>
</dbReference>
<dbReference type="InterPro" id="IPR003661">
    <property type="entry name" value="HisK_dim/P_dom"/>
</dbReference>
<keyword evidence="5 9" id="KW-0418">Kinase</keyword>
<dbReference type="PANTHER" id="PTHR45453">
    <property type="entry name" value="PHOSPHATE REGULON SENSOR PROTEIN PHOR"/>
    <property type="match status" value="1"/>
</dbReference>
<evidence type="ECO:0000313" key="10">
    <source>
        <dbReference type="Proteomes" id="UP001198402"/>
    </source>
</evidence>
<feature type="transmembrane region" description="Helical" evidence="7">
    <location>
        <begin position="9"/>
        <end position="27"/>
    </location>
</feature>
<dbReference type="SUPFAM" id="SSF47384">
    <property type="entry name" value="Homodimeric domain of signal transducing histidine kinase"/>
    <property type="match status" value="1"/>
</dbReference>
<dbReference type="InterPro" id="IPR036890">
    <property type="entry name" value="HATPase_C_sf"/>
</dbReference>
<sequence length="511" mass="57752">MNEKRYRWILYVIVTVIVATIAIQIYWNYKNYLNNKQQLINDVQVSLDKAVDDYYADLAERTTVGIFLEGDQQKDALTEGGELDQLFNQIDSIKGEFKTLDSLKINNVEGITILRGSKLDSMTTIHDELHPTSTPDIFKKRIDSIKSKTLDFELNDIEMLTSKIVVSITNDSLNVSEVDSLLNEEFKRKQIEVKSKLTFHQSDILHQLTKVKDSISKAESKIGEHSLSAISKSTFLPKGSILELNYSNETFTILKRSLNGILISSILVLAVISCLFYLLKIIRNQKQLAEVKNDLISNITHEFKTPIATIGVALESISNFNGIDDKEKTKKYINMSSDQLNKLNLMVEKLLETATLDSDNLSLNKELININDLLNSLLNRYGIQFPNKTFNLNLMVENLMAKVDAFHFENAVNNILDNAVKYGGDIISITLLSKGENFEITIADNGNSINKTNKSRIFEKFYRIPKGNTHDVKGFGIGLYYTKTIVEKHNGSINLDLSNNLTSFKITLPNG</sequence>
<dbReference type="SUPFAM" id="SSF55874">
    <property type="entry name" value="ATPase domain of HSP90 chaperone/DNA topoisomerase II/histidine kinase"/>
    <property type="match status" value="1"/>
</dbReference>
<dbReference type="EC" id="2.7.13.3" evidence="2"/>
<name>A0ABS7Y4J3_9FLAO</name>
<evidence type="ECO:0000259" key="8">
    <source>
        <dbReference type="PROSITE" id="PS50109"/>
    </source>
</evidence>
<dbReference type="CDD" id="cd00075">
    <property type="entry name" value="HATPase"/>
    <property type="match status" value="1"/>
</dbReference>
<keyword evidence="7" id="KW-0472">Membrane</keyword>
<dbReference type="GO" id="GO:0016301">
    <property type="term" value="F:kinase activity"/>
    <property type="evidence" value="ECO:0007669"/>
    <property type="project" value="UniProtKB-KW"/>
</dbReference>
<keyword evidence="4" id="KW-0808">Transferase</keyword>
<keyword evidence="7" id="KW-0812">Transmembrane</keyword>
<evidence type="ECO:0000256" key="5">
    <source>
        <dbReference type="ARBA" id="ARBA00022777"/>
    </source>
</evidence>
<feature type="domain" description="Histidine kinase" evidence="8">
    <location>
        <begin position="298"/>
        <end position="511"/>
    </location>
</feature>
<accession>A0ABS7Y4J3</accession>
<dbReference type="InterPro" id="IPR050351">
    <property type="entry name" value="BphY/WalK/GraS-like"/>
</dbReference>
<dbReference type="SMART" id="SM00388">
    <property type="entry name" value="HisKA"/>
    <property type="match status" value="1"/>
</dbReference>
<dbReference type="EMBL" id="JAIUJS010000008">
    <property type="protein sequence ID" value="MCA0154169.1"/>
    <property type="molecule type" value="Genomic_DNA"/>
</dbReference>
<protein>
    <recommendedName>
        <fullName evidence="2">histidine kinase</fullName>
        <ecNumber evidence="2">2.7.13.3</ecNumber>
    </recommendedName>
</protein>
<dbReference type="PRINTS" id="PR00344">
    <property type="entry name" value="BCTRLSENSOR"/>
</dbReference>
<dbReference type="Gene3D" id="1.10.287.130">
    <property type="match status" value="1"/>
</dbReference>
<evidence type="ECO:0000256" key="1">
    <source>
        <dbReference type="ARBA" id="ARBA00000085"/>
    </source>
</evidence>
<keyword evidence="7" id="KW-1133">Transmembrane helix</keyword>
<dbReference type="SMART" id="SM00387">
    <property type="entry name" value="HATPase_c"/>
    <property type="match status" value="1"/>
</dbReference>
<feature type="transmembrane region" description="Helical" evidence="7">
    <location>
        <begin position="258"/>
        <end position="279"/>
    </location>
</feature>
<dbReference type="InterPro" id="IPR003594">
    <property type="entry name" value="HATPase_dom"/>
</dbReference>
<evidence type="ECO:0000313" key="9">
    <source>
        <dbReference type="EMBL" id="MCA0154169.1"/>
    </source>
</evidence>
<dbReference type="Proteomes" id="UP001198402">
    <property type="component" value="Unassembled WGS sequence"/>
</dbReference>
<dbReference type="RefSeq" id="WP_224479115.1">
    <property type="nucleotide sequence ID" value="NZ_JAIUJS010000008.1"/>
</dbReference>
<evidence type="ECO:0000256" key="2">
    <source>
        <dbReference type="ARBA" id="ARBA00012438"/>
    </source>
</evidence>
<dbReference type="Pfam" id="PF02518">
    <property type="entry name" value="HATPase_c"/>
    <property type="match status" value="1"/>
</dbReference>
<dbReference type="Gene3D" id="3.30.565.10">
    <property type="entry name" value="Histidine kinase-like ATPase, C-terminal domain"/>
    <property type="match status" value="1"/>
</dbReference>
<reference evidence="10" key="1">
    <citation type="submission" date="2023-07" db="EMBL/GenBank/DDBJ databases">
        <authorList>
            <person name="Yue Y."/>
        </authorList>
    </citation>
    <scope>NUCLEOTIDE SEQUENCE [LARGE SCALE GENOMIC DNA]</scope>
    <source>
        <strain evidence="10">2Y89</strain>
    </source>
</reference>
<evidence type="ECO:0000256" key="7">
    <source>
        <dbReference type="SAM" id="Phobius"/>
    </source>
</evidence>
<comment type="catalytic activity">
    <reaction evidence="1">
        <text>ATP + protein L-histidine = ADP + protein N-phospho-L-histidine.</text>
        <dbReference type="EC" id="2.7.13.3"/>
    </reaction>
</comment>
<evidence type="ECO:0000256" key="3">
    <source>
        <dbReference type="ARBA" id="ARBA00022553"/>
    </source>
</evidence>
<proteinExistence type="predicted"/>
<dbReference type="InterPro" id="IPR004358">
    <property type="entry name" value="Sig_transdc_His_kin-like_C"/>
</dbReference>
<dbReference type="PANTHER" id="PTHR45453:SF1">
    <property type="entry name" value="PHOSPHATE REGULON SENSOR PROTEIN PHOR"/>
    <property type="match status" value="1"/>
</dbReference>
<evidence type="ECO:0000256" key="4">
    <source>
        <dbReference type="ARBA" id="ARBA00022679"/>
    </source>
</evidence>